<dbReference type="EMBL" id="MFVL01000002">
    <property type="protein sequence ID" value="OGJ02259.1"/>
    <property type="molecule type" value="Genomic_DNA"/>
</dbReference>
<comment type="subcellular location">
    <subcellularLocation>
        <location evidence="1">Membrane</location>
        <topology evidence="1">Single-pass membrane protein</topology>
    </subcellularLocation>
</comment>
<dbReference type="InterPro" id="IPR036439">
    <property type="entry name" value="Dockerin_dom_sf"/>
</dbReference>
<dbReference type="GO" id="GO:0000272">
    <property type="term" value="P:polysaccharide catabolic process"/>
    <property type="evidence" value="ECO:0007669"/>
    <property type="project" value="InterPro"/>
</dbReference>
<feature type="domain" description="Dockerin" evidence="7">
    <location>
        <begin position="367"/>
        <end position="427"/>
    </location>
</feature>
<dbReference type="InterPro" id="IPR016134">
    <property type="entry name" value="Dockerin_dom"/>
</dbReference>
<feature type="domain" description="Dockerin" evidence="7">
    <location>
        <begin position="185"/>
        <end position="253"/>
    </location>
</feature>
<sequence>MNKINSKSSGFTLIELLVVISIVTLLSSIVFASFSSSRAQAADTRKKVEVREVGTALNLYTDTFGQAPASLKEGVVSVVESGTPQYDSAMQELVKAKVLSAVPQPPDNTRYYYYNDETIPNGEGASFFAYSSKTGDPIYTGSEAGITALNTQQGCVFPQVWNGLGCVNLVSNATSPPPPSQLPPPCGHYGDVDDDGFVTVADIDIIRRNILGITIPSERDNIRSNVDLVGNVTTVDIWYIKGYISGITNTFPICSFQQLPIISIPATNLVITGQVELDGYDLQSSFPPRATSHARTVVFIATSQDDTILKTWNSSLSNESGADFNYSLNDVPFGTIALSAETSWNMRVKLPAVFSNNQTAINFTGTNKLLGGDFNSSDSIDGQDYETLKQYYNTVNSIADINGDGVVNIDDYGIFWRNCTALGTCPLLPKKYTLFSNMDNYFSVVSGTYSFGSINDDAITQAPSPLARLDEILKMECPSPCSVSAVYYRYQNNWYRVGDFSVIDPNTPLPNHFIIRKNSGSSQTILSIPYNLKDNVKYYGSTLINGTPRPEGFESSF</sequence>
<keyword evidence="4 6" id="KW-1133">Transmembrane helix</keyword>
<evidence type="ECO:0000313" key="9">
    <source>
        <dbReference type="Proteomes" id="UP000177693"/>
    </source>
</evidence>
<dbReference type="NCBIfam" id="TIGR02532">
    <property type="entry name" value="IV_pilin_GFxxxE"/>
    <property type="match status" value="1"/>
</dbReference>
<keyword evidence="2" id="KW-0488">Methylation</keyword>
<gene>
    <name evidence="8" type="ORF">A3I23_01275</name>
</gene>
<evidence type="ECO:0000256" key="4">
    <source>
        <dbReference type="ARBA" id="ARBA00022989"/>
    </source>
</evidence>
<protein>
    <recommendedName>
        <fullName evidence="7">Dockerin domain-containing protein</fullName>
    </recommendedName>
</protein>
<evidence type="ECO:0000256" key="3">
    <source>
        <dbReference type="ARBA" id="ARBA00022692"/>
    </source>
</evidence>
<dbReference type="Proteomes" id="UP000177693">
    <property type="component" value="Unassembled WGS sequence"/>
</dbReference>
<comment type="caution">
    <text evidence="8">The sequence shown here is derived from an EMBL/GenBank/DDBJ whole genome shotgun (WGS) entry which is preliminary data.</text>
</comment>
<dbReference type="SUPFAM" id="SSF54523">
    <property type="entry name" value="Pili subunits"/>
    <property type="match status" value="1"/>
</dbReference>
<dbReference type="PROSITE" id="PS00018">
    <property type="entry name" value="EF_HAND_1"/>
    <property type="match status" value="2"/>
</dbReference>
<dbReference type="Gene3D" id="1.10.1330.10">
    <property type="entry name" value="Dockerin domain"/>
    <property type="match status" value="2"/>
</dbReference>
<dbReference type="SUPFAM" id="SSF63446">
    <property type="entry name" value="Type I dockerin domain"/>
    <property type="match status" value="2"/>
</dbReference>
<dbReference type="CDD" id="cd14256">
    <property type="entry name" value="Dockerin_I"/>
    <property type="match status" value="1"/>
</dbReference>
<dbReference type="PANTHER" id="PTHR30093:SF44">
    <property type="entry name" value="TYPE II SECRETION SYSTEM CORE PROTEIN G"/>
    <property type="match status" value="1"/>
</dbReference>
<reference evidence="8 9" key="1">
    <citation type="journal article" date="2016" name="Nat. Commun.">
        <title>Thousands of microbial genomes shed light on interconnected biogeochemical processes in an aquifer system.</title>
        <authorList>
            <person name="Anantharaman K."/>
            <person name="Brown C.T."/>
            <person name="Hug L.A."/>
            <person name="Sharon I."/>
            <person name="Castelle C.J."/>
            <person name="Probst A.J."/>
            <person name="Thomas B.C."/>
            <person name="Singh A."/>
            <person name="Wilkins M.J."/>
            <person name="Karaoz U."/>
            <person name="Brodie E.L."/>
            <person name="Williams K.H."/>
            <person name="Hubbard S.S."/>
            <person name="Banfield J.F."/>
        </authorList>
    </citation>
    <scope>NUCLEOTIDE SEQUENCE [LARGE SCALE GENOMIC DNA]</scope>
</reference>
<dbReference type="PROSITE" id="PS00409">
    <property type="entry name" value="PROKAR_NTER_METHYL"/>
    <property type="match status" value="1"/>
</dbReference>
<feature type="transmembrane region" description="Helical" evidence="6">
    <location>
        <begin position="12"/>
        <end position="34"/>
    </location>
</feature>
<organism evidence="8 9">
    <name type="scientific">Candidatus Nomurabacteria bacterium RIFCSPLOWO2_02_FULL_40_67</name>
    <dbReference type="NCBI Taxonomy" id="1801787"/>
    <lineage>
        <taxon>Bacteria</taxon>
        <taxon>Candidatus Nomuraibacteriota</taxon>
    </lineage>
</organism>
<keyword evidence="5 6" id="KW-0472">Membrane</keyword>
<accession>A0A1F6Y7E3</accession>
<evidence type="ECO:0000256" key="1">
    <source>
        <dbReference type="ARBA" id="ARBA00004167"/>
    </source>
</evidence>
<evidence type="ECO:0000313" key="8">
    <source>
        <dbReference type="EMBL" id="OGJ02259.1"/>
    </source>
</evidence>
<dbReference type="Gene3D" id="3.30.700.10">
    <property type="entry name" value="Glycoprotein, Type 4 Pilin"/>
    <property type="match status" value="1"/>
</dbReference>
<proteinExistence type="predicted"/>
<name>A0A1F6Y7E3_9BACT</name>
<dbReference type="GO" id="GO:0016020">
    <property type="term" value="C:membrane"/>
    <property type="evidence" value="ECO:0007669"/>
    <property type="project" value="UniProtKB-SubCell"/>
</dbReference>
<evidence type="ECO:0000259" key="7">
    <source>
        <dbReference type="PROSITE" id="PS51766"/>
    </source>
</evidence>
<dbReference type="InterPro" id="IPR018247">
    <property type="entry name" value="EF_Hand_1_Ca_BS"/>
</dbReference>
<dbReference type="PROSITE" id="PS51766">
    <property type="entry name" value="DOCKERIN"/>
    <property type="match status" value="2"/>
</dbReference>
<evidence type="ECO:0000256" key="5">
    <source>
        <dbReference type="ARBA" id="ARBA00023136"/>
    </source>
</evidence>
<evidence type="ECO:0000256" key="6">
    <source>
        <dbReference type="SAM" id="Phobius"/>
    </source>
</evidence>
<dbReference type="Pfam" id="PF07963">
    <property type="entry name" value="N_methyl"/>
    <property type="match status" value="1"/>
</dbReference>
<dbReference type="AlphaFoldDB" id="A0A1F6Y7E3"/>
<dbReference type="PANTHER" id="PTHR30093">
    <property type="entry name" value="GENERAL SECRETION PATHWAY PROTEIN G"/>
    <property type="match status" value="1"/>
</dbReference>
<evidence type="ECO:0000256" key="2">
    <source>
        <dbReference type="ARBA" id="ARBA00022481"/>
    </source>
</evidence>
<dbReference type="InterPro" id="IPR012902">
    <property type="entry name" value="N_methyl_site"/>
</dbReference>
<dbReference type="InterPro" id="IPR045584">
    <property type="entry name" value="Pilin-like"/>
</dbReference>
<keyword evidence="3 6" id="KW-0812">Transmembrane</keyword>